<keyword evidence="2" id="KW-0812">Transmembrane</keyword>
<evidence type="ECO:0000256" key="2">
    <source>
        <dbReference type="SAM" id="Phobius"/>
    </source>
</evidence>
<sequence>MVAAAANLAEPSTSSSCLSNGTSTPAKNLSPTNLENASLSKLSSYLVRLLLDAVDPGILAARSRVFRDLFSASAVGSPSGSRPRYTAAELLRHSRLLISPPSSLSIKNGPSIDSSLFSICHECRLLLQGPSQGNGVAQAPSKRLSKKYVKIWLLWNVLLLLFNLHQLQRDDIWLSGMEKCLYLFLFLSILSSLYQLLLRCI</sequence>
<dbReference type="AlphaFoldDB" id="A0AAX6DLS5"/>
<dbReference type="Proteomes" id="UP001140949">
    <property type="component" value="Unassembled WGS sequence"/>
</dbReference>
<comment type="caution">
    <text evidence="3">The sequence shown here is derived from an EMBL/GenBank/DDBJ whole genome shotgun (WGS) entry which is preliminary data.</text>
</comment>
<dbReference type="EMBL" id="JANAVB010043419">
    <property type="protein sequence ID" value="KAJ6792685.1"/>
    <property type="molecule type" value="Genomic_DNA"/>
</dbReference>
<name>A0AAX6DLS5_IRIPA</name>
<keyword evidence="2" id="KW-0472">Membrane</keyword>
<keyword evidence="4" id="KW-1185">Reference proteome</keyword>
<evidence type="ECO:0000313" key="3">
    <source>
        <dbReference type="EMBL" id="KAJ6792685.1"/>
    </source>
</evidence>
<feature type="transmembrane region" description="Helical" evidence="2">
    <location>
        <begin position="151"/>
        <end position="168"/>
    </location>
</feature>
<proteinExistence type="predicted"/>
<evidence type="ECO:0000313" key="4">
    <source>
        <dbReference type="Proteomes" id="UP001140949"/>
    </source>
</evidence>
<evidence type="ECO:0000256" key="1">
    <source>
        <dbReference type="SAM" id="MobiDB-lite"/>
    </source>
</evidence>
<feature type="compositionally biased region" description="Low complexity" evidence="1">
    <location>
        <begin position="12"/>
        <end position="24"/>
    </location>
</feature>
<reference evidence="3" key="1">
    <citation type="journal article" date="2023" name="GigaByte">
        <title>Genome assembly of the bearded iris, Iris pallida Lam.</title>
        <authorList>
            <person name="Bruccoleri R.E."/>
            <person name="Oakeley E.J."/>
            <person name="Faust A.M.E."/>
            <person name="Altorfer M."/>
            <person name="Dessus-Babus S."/>
            <person name="Burckhardt D."/>
            <person name="Oertli M."/>
            <person name="Naumann U."/>
            <person name="Petersen F."/>
            <person name="Wong J."/>
        </authorList>
    </citation>
    <scope>NUCLEOTIDE SEQUENCE</scope>
    <source>
        <strain evidence="3">GSM-AAB239-AS_SAM_17_03QT</strain>
    </source>
</reference>
<keyword evidence="2" id="KW-1133">Transmembrane helix</keyword>
<protein>
    <submittedName>
        <fullName evidence="3">Extensin-1-like</fullName>
    </submittedName>
</protein>
<feature type="transmembrane region" description="Helical" evidence="2">
    <location>
        <begin position="180"/>
        <end position="198"/>
    </location>
</feature>
<reference evidence="3" key="2">
    <citation type="submission" date="2023-04" db="EMBL/GenBank/DDBJ databases">
        <authorList>
            <person name="Bruccoleri R.E."/>
            <person name="Oakeley E.J."/>
            <person name="Faust A.-M."/>
            <person name="Dessus-Babus S."/>
            <person name="Altorfer M."/>
            <person name="Burckhardt D."/>
            <person name="Oertli M."/>
            <person name="Naumann U."/>
            <person name="Petersen F."/>
            <person name="Wong J."/>
        </authorList>
    </citation>
    <scope>NUCLEOTIDE SEQUENCE</scope>
    <source>
        <strain evidence="3">GSM-AAB239-AS_SAM_17_03QT</strain>
        <tissue evidence="3">Leaf</tissue>
    </source>
</reference>
<accession>A0AAX6DLS5</accession>
<organism evidence="3 4">
    <name type="scientific">Iris pallida</name>
    <name type="common">Sweet iris</name>
    <dbReference type="NCBI Taxonomy" id="29817"/>
    <lineage>
        <taxon>Eukaryota</taxon>
        <taxon>Viridiplantae</taxon>
        <taxon>Streptophyta</taxon>
        <taxon>Embryophyta</taxon>
        <taxon>Tracheophyta</taxon>
        <taxon>Spermatophyta</taxon>
        <taxon>Magnoliopsida</taxon>
        <taxon>Liliopsida</taxon>
        <taxon>Asparagales</taxon>
        <taxon>Iridaceae</taxon>
        <taxon>Iridoideae</taxon>
        <taxon>Irideae</taxon>
        <taxon>Iris</taxon>
    </lineage>
</organism>
<gene>
    <name evidence="3" type="ORF">M6B38_238880</name>
</gene>
<feature type="region of interest" description="Disordered" evidence="1">
    <location>
        <begin position="6"/>
        <end position="33"/>
    </location>
</feature>